<dbReference type="InterPro" id="IPR036691">
    <property type="entry name" value="Endo/exonu/phosph_ase_sf"/>
</dbReference>
<feature type="domain" description="Cytochrome b5 heme-binding" evidence="10">
    <location>
        <begin position="384"/>
        <end position="457"/>
    </location>
</feature>
<keyword evidence="2" id="KW-0285">Flavoprotein</keyword>
<dbReference type="SMART" id="SM01117">
    <property type="entry name" value="Cyt-b5"/>
    <property type="match status" value="4"/>
</dbReference>
<feature type="region of interest" description="Disordered" evidence="7">
    <location>
        <begin position="1504"/>
        <end position="1529"/>
    </location>
</feature>
<evidence type="ECO:0000259" key="12">
    <source>
        <dbReference type="PROSITE" id="PS51379"/>
    </source>
</evidence>
<protein>
    <submittedName>
        <fullName evidence="13">Putative fumarate reductase</fullName>
    </submittedName>
</protein>
<dbReference type="GO" id="GO:0004523">
    <property type="term" value="F:RNA-DNA hybrid ribonuclease activity"/>
    <property type="evidence" value="ECO:0007669"/>
    <property type="project" value="InterPro"/>
</dbReference>
<feature type="non-terminal residue" evidence="13">
    <location>
        <position position="6822"/>
    </location>
</feature>
<feature type="transmembrane region" description="Helical" evidence="8">
    <location>
        <begin position="634"/>
        <end position="655"/>
    </location>
</feature>
<sequence length="6822" mass="735898">MSTQEEKGGLHLQEFGPVILASGGFGADFTQDSLLAKYRPDLLHLPTTNGEHCTGDGIKMGEAIGAKTIDLEWVQVHPTGLVKPDDADAKIKFLAAEALRGVGGIILNAEGDRFCNELGRRDYVTGEMWKSKPPFRLCLNRAASDEIIWHCKHYTGRGVMKYYNSGDDLAKDMGVSLSVIEKAHEDHFQAAKMMEKDPEGGKWPAYPSGKCWDEASGKTGSGKKFYHNIIPGSAVKSEPFYVAIITPVIHYCMGGLLIDTDSACVGSNNQAIPGLYAAGEVAGGVHGNNRLGGNSLLDCVVFGRVAGKAAAKYMLGADMKDVDLCAITGGGLTGAVQSSKLAGGSYEDKMNSAAPAAAAAAIGAGGGGGGGAVAAGGGGGGGGITMEEVGKHNSKTDCWVVVDGQVLDVTSFLSEHPGGELAILTFAGKDATEEFNMIHPPDVIGKYAPDSIIGKVGSGAPAAAPATGGGLGAPLLEKSGHKAKDWSRHEKTLGLFIVLLALLYPDLHAQDPQAQEGLKGWNRELRMKGEGRIPGWIGAIFYMVLGFMKEILFTIVPQSNVTITGDRVGLTRSAMRLGGARGFLCRVKIAGPEDVRFLFIFIIIHAVGNLHVFLGPDDFNGYGYFYVRLYWTGFGFQANIVEEYILLAALLHVFVALKRTWDISMNYSVASGKLNLAFSGVTLLTFMMIHLYQFRATLLQLRLNLFWVDTPGCQAVYVRDIYRMEFEIFQSLGWVLFYLAAVIIFSSHMCLGWQKVVPAPALEIPKKYHSRAIHMGYVFTFFIALIYASFPLYTHLFAMSSGSLSQVLQAMAISMAEVVVAGDVLNVTSFLSEHPGGELAHPGLQKGRIITFAGKDATEEFNMIHPPDVISKYAPDSIIGKLGAGGAAPAAPAAPGKNWSKAEQNREMRMKGEGPLAKDLWMKKQGCKLGDFGDPGTRKYRARGLEPASRSAAANAEYCSCGMSISVDVCLISGKRTSLEVEEDTAVESLSRLAQNALEAGRGRLTNSSGEILAGVATVKEAGIQSGDVLTLHVKQTQVGATMKGACFSAFTALFGDGSVVTWGHPRCGGDGGVLRQRLKDVQQIQASHFAFAAILGDGSVVAWGDPEDGGDNSAVQDKLKDVQHIQASHGAFAAILSDRSVVTWGCRFRGGDSSAVQQQLKDVQQIQASHSAFAAILANGSVVAWGDPEEGGNSRDVDAELRNVRQIQASRGAFAAILGDGSVVTWGDPEDGGDSSAVQEQLKGVLYVQGYLCSFAAILSDESVVTWGHPAVGGDSSAVQPLKAVRQIQASHISFAAILGDGTVVSWGDVECGNSSAVQEKLVDVQQIQASRYAFAAVLGDGSVVTWGHPGYGGNSMAWPCAFAAILGDGSVVAWGDPEDGGDNSAVREKLKDVQHIQASSRAFAAVLGDGSVITWGHPDHGGDNRLGEFGFTRFHTLSLVRKNVSFSSDRIGLTRSAMPLGGWFKANGVVCVKFLFIFIIIHAVGNLHVFLGSVDPSKQIGREGDWKEEKKGVGKEREARAQKHKSHTTGPDDFNGYGYFYVRLYWTGFGFQAVWKANIVEEYILLAALLHVVVALKRTWDISINYTLNSGKMNLALSGISLLTFMMIHLYQFRFGDTKPWKLCPPPYLLNLDTSWGTVQDPGQIFRKGSFGSLHLNLFWVDTPGCESVYVRDIYRMEFEIFQCLGWQKAVPAPHLEIPKKRYHSRAVHMGYVFTLFISMIYISLLTTDHGYRGNFVFVATMACSFPTNQAIVVGGGLGGMSAANTVVEHGGRVVLLDKSSFCRLAAEGTKTQKAKGIPDTAEIFTADTLKGGAKKPELAKLLGEEADDAGLMLMVMLVDCSSMQEAFDLSAEFQTHDWLVDKFNLDLSLVARLGGHSQPRTHRGKAAAVGIMLERFPGMTITYALIQMLEKAPGTGRRSRFVLDGAQTITEAKLMSGDVLTLQENHVQLKATTGSGRFSAFAALLGDGSVVTWGGADWGGDSSAVQEQLKNVQQIQASDGAFAAILGNGSVVTWGHPDHGIQASDCAFAAILVDRSVVIWGTWWRQQCCAGTAARCAADPSFWMYMAMDLSSHAGIPAMVVSSAVQARVPGWGCHKLVAEKTDLARIITKAKVFKLVTNGNACVGCVYAAAAASNEMEDLQQAPAGGMKASPISQFEPCFAGKGVIGIDFFGSQPTTNGEHCTGDGIKMGEAIGAKTIDLEWVQVHPTGLVKPDDADAKIKFLAAEVRYRKAHHSAPQFRELAFMGGKRQWGRGNGGKQQQPSSWSNNAGWRYWRGTWESPRASRSQERRYDQVELREDAEDNSLGNVGGVTGYLQAIQRSLTAAKRQDTKLRKLAEQRELRKKQWAQYEKDTILAFSKQKQAYEAELQRIDNETAEAIEAGNLSAAQVKAVVVGMTSSAAPRENTAMEAREAWATLWSQVNEPAPGAGFLREAMAAAAQGGLREAGLMGVVSQGGMSGNPSAPATAPNPLAAFSQGPAPASGFAPDQLHADQNMGFGVPPWASEARHAPTDPVPTMAAGPPPPPPTTGDMRPAATNVNMAEMTEEMFRQELAKMEAARAAAPPGLEIPAEQPTVSGLGPGAFADPYITSPAAGRGPHVPSPGPKRLPIKQKRPATSVQVTGPSLSEKLGQKRSAIHPFGLVPGHASASDAPGMTAHHVFGMPLGNPDGDGMEGISSQCDGFYPVAWLARPLLRFGQMRCGISLALVEAFPWSFSEQERHFETLPFSAFVLVLSGPLMLWSLWGFSGSFSLPFRDDFRLLGDGVSIAVTRTADAWIYRGTSDDLFVEDAFWGPVQHMPLPHPAHGTYVLYDQEEFFFAPYHQEGKGLAEAVASRVKKHLDELTSCSFPSENLDFKGHSCDLVFFAVNLPWPQPGSVHLQRRDYFTFCDTRALGVMPRVVHTHHPVLHIPSVASVLGIQLPPMLRLAAVGGRTVAEEVFVGGHSSLVFYALRGGTSDSEDAEQNPDDVRHLASDQEDGRNHVGRRSWDDAVPEEETLGRNLRAITSFATAIAYSCVLDANENVAVVGEALTLAHGTLIAAYPAGTVTRPCVSHAQLFDERSTWKDAGSLPRSQRPRGVCLLSAEDRWFLQPNHCPGCSLVEAVERCLGVPEGSVTVAAAKHPPVRDLCLHGESCKGVVYASHTPPPLPSPPAASRREDCFVFLDFRPVGYHLVGVYQVGGCWLVKTLLDRFPLQLPVGHALRVCGGRLEGDYIHVTTGSVLHFSLVRTADDGSQGAEDDAPVFLDSDSDLDPGQGPPNPASPRHPRGPPPRQPMRQRSRSRQRPGPASSCATITYDMPQPDATPKSLRACDGALPAAVPADTPYLCVPKIWGLVPAYRLDIALDLPSSLCGLLAHTTGASRILSEVLGPVRKCKLLHEPRTGNSCDATTLAVLRYQAPLLGRPWRYVPADSAANIVSAEEESDSISDTLQLYRLCFRILKVGYAPETHVIVVPFPATLPEILEEVEAVRSGLYCELFPHLVAAHPQPVKGLGILVGLPEWPLVSALVCYDTSMINGRTFVRPTPHYVDRASLIALAGVSDLGEIDVFVGDAEAPAEEGLLHHVVHGTTVQVVPAGRHPESFESLGALLQDCSHWGDRPIATSNPISAYCLVTNEGPVLYTPGAGSPMHYRQHIASCVGCQANCIRICPANPRVEDVSFDGVECRTVTAVVSLPDPAARSVAGAIVDARPLLCGWLLVPIAQGHVNLSLALASLQSAVPDGWVLSVRGHPGCIERLPAASGRVFLLQPRRLAAVRPDLPLSDHEVHLPRATTPSQVTVPGSAAQPGGDTPQTRAPQGQESSQLLPPVPEHTHFDADADSRSSVSSQFFTAFFLILGQDYGPTMVEVRLPVGAGVEDALSAVAAARHPMDTACLPRLVAAYPQTRGSYACILAVPAWTPDGVTVMIDSSALNGRTFAVQIGARVTRQDLLIVAGFDARADVLVFTGDQPWPMPPDVAVNLREGDMIVLTLRGHAVSVLASMADMLSSSAGWGEHLPLLTPDAACVWILSEVRNFTFDVPPRRHDFFRRDVAEQLDWASSELVLVTAVPGLHNHAYRGILDLRQHVERLQVQCPSGFRVEAVSHDYGTLDPARPVGVFDGEVIVVTFVSDVTASMSSPVSEGPSEGPDDSDSDSDQSPTGQPGNGPAILGVGPYTIVDLDAGTGGSAADVSGLPFEGVSGYLVQISLLDTVTDAGFRPVLEWPNAMRRCAPDPTAAAILGEDLDKPLAFGSTPLGFTPRQLHLLFQPAFFSLSPRQCLDRLAPSMRGTFAALLQDKGFDLPFAHVCFTDDSFVPKETCQDHLCGWSCVFFDRQQQTCDVIAGTIPAWAQGKDAEKSAFRAECWALIAALWVGTSALRGKPLTIFSDCQAALAIAQGEAAIHSGGVAKILGHVAGCCKDVADSGPFFVYVPGHRGVMGNEFADIVAKGAAQGDNFNLLSWQISHDPGWWSVHGALWSWAGVVCRWSKGDDALPSPLAGSLTDGRPLGEPVPTAAVLPFMPPIVEGRENDSPGNIHLRMVSYNALSLMAGKHQREDEGFAYKPAKPALLAQQLLDAGIHCAAIQEARTSVGALHSANFFRFCSGACSGHLGVELWFRKHHKLISFDDTTRQSVSFEQSSFVVLAKDPRRLVVLFKQGWCQIVFASLHAPHRGHNPDEIQAWWDQTEQLLHRASRGRLLVVGADCNASVGSVESSSVSSCGAEEQDFPGELLHAMAQKCELWLPATWDSVQQGATWTFVQRRNGALTRPDYVLIPLTWNRGKITTWTDPNITAGNLVLDHVATVVNVQSRTCLRAAIARPSRPAINVAAMADPVNRERLEKVLQAAPRPLWQVSAHEHAAEITAYLQSSLAREFPRDTRKPLHPYLSDIAWDLQKTVAWLRRKLVGVKEAIRRNTLLAVFVGWRKGGRDAAGTSGWLREAQVAEALYGFRLGAFSKALRARCKADRAAYMGNLADAIETNQPNAFTAAHRLLSRRRKKPFAPAVLPCIENEDGTVCATPEATIARWRRHFGALEAGKEVTPTRLAADVAHLKAWPMPTELAVMPSSLDLRNALLSAKRGKACGPDAIPGELGLVSAGSMQNILYPLLLKLGLLGEEAVGYKGGALTWIYKGRGSHASCASFRGILLLSTLCKAIHRAFRPSIQAHFETTASPLQIGGRRGGSVVFGSHAMRLFMRLRAAEGLPSVVLFADVSAAYYSTVRSLASRMPKEEPSESAEPDWPAQVCAELSVEAQLLQPSAMASSGASPWLRALTTAINSGTWYCLQGDATPIATKLGTRPGSAWADLSFAVVMRRVMQLRDECRKACAEACRPFQVAWDGCRDWQPSKTPVCSVPLDDLIWADDISECLAIDKAHDVAKTLGLEAGFLSDAFASHALDLSFGPRKTAAIASLRGPGSRAASRQLYGGRAELNVLREFQGAVALPLIETYKHLGVLQARDGAIKPELLQRRSSAWTAFREGRTRLFRCRRVSTKRRGVFLNSLVLSKLLFGAGAWPPLRAGEHKVFAGAVFGLYRATLGLRPFEDQHVSLATMCSLLGLPDHATLLRVEQLRYCKQLCQCAPDAVWALIRQDVAYLDLLRDALAWLFARVKATCQLPHPLENWEAWTTLIRERPALFKGQKESSKLESRVMPLFKRSIVPCTCKEVWTTVIDFIEPLAILKETVSAAYLEAACDVVGNMVQRTQSVMKYYNSGDDLAKDMGVSLSVIEKAHEDHFQAAKMMEKDPEGGKWPAYPSGKCWDEASGKTGSGKKFYHNIIPGSAVKSEPFYVAIITPVIHYCMGGLLIDTDSACVGSNNQAIPGLYAAGEVAGGVHGNNRLGGNSLLDCVVFGRVAGKAAAKYMLGADMKDVDICAITGGGLTGAVQSSKLAGGSYEDKMNSAAPAAAAAPAAGGGGGGGISLADVAKHNTKTDCWVVVDGQVLDVTSFLSEHPGGELAILTFAGKDATEEFNMIHPPDVIGKYAPDSVIGMIGGGGGGGGAVAAAGGGGGGGGITLEVLDVTSFLSEHPGGELAILTFAGKDATEEFNMIHPPDVIGKYAPDSIIGKVGSGAPAAAPAAGGGLDAPLLAKDGHKAERQGEGRIPGWIGAIFYMAAWFQKERGFRFRSEVLGFMKEILFTIVPQSNVTITGDRVGLTRSAMFLFIFIIIHAVGNLHVFLGPDDFNGYGYFYVRLYWTGFGFQANIVEEYILLAALLHVFVALKRTWDISMNYSAARLVAEAFWVLVEELSFCYKEVASGKLNLAFSGVTLLTFMMIHLYQPLGPKQFRFGDTEPWKLCPPPYLLNLATLLQLRLNLFWVDTPGCQAVYVRDIYRMEFEIFQSLGWVLFYLAAVIIFSTHMCLGWQKVVPAPALEIPKKYHSRAIHMGYVFTFFIALIYASFPLYTHLFAMSSGSLSQAILLRPSLSRREVFGPSYGNEPRPRFGLNSCFVDSLQPDLSTMAMMNSAPALAFTGLAPAPSTLTASRTLSAAPQLQAASEATGARKSRNGVGGSGGGWRRDQRQVLTSLMAHRNRVLADYRMNELREVYLEIFCTTKTSVDNPLVAPSGHGRRKTFLVIEEGYLDNQEGYWVEDEEDGAEGFLEADEDTFWVYDEDNYTWFQRRFQGRRMKRGFKGQRKGKGKGRKGSGGRRFFKKRKGRSNLADNNTDAWQADGQWHDDSWQESSWDDWSWDYAEESYAAKGKGKKGKKGKGKGKYGNNDGKDGKGGSNDGAANLADSAQGSAAIAAATTFYTSHLDFNDFSFMATENHEAFIMQPLTPTSMVLDLGCTRAMTSRVAAQDLMKFCDQNKDCGIWYNIAESQSKFTFANSESTSCKQKLVICMYDREYAVQSTE</sequence>
<feature type="compositionally biased region" description="Polar residues" evidence="7">
    <location>
        <begin position="3790"/>
        <end position="3804"/>
    </location>
</feature>
<dbReference type="Gene3D" id="3.90.700.10">
    <property type="entry name" value="Succinate dehydrogenase/fumarate reductase flavoprotein, catalytic domain"/>
    <property type="match status" value="1"/>
</dbReference>
<feature type="domain" description="Ubiquitin-like" evidence="9">
    <location>
        <begin position="965"/>
        <end position="1037"/>
    </location>
</feature>
<feature type="compositionally biased region" description="Polar residues" evidence="7">
    <location>
        <begin position="2617"/>
        <end position="2627"/>
    </location>
</feature>
<dbReference type="EMBL" id="LSRX01001191">
    <property type="protein sequence ID" value="OLP82451.1"/>
    <property type="molecule type" value="Genomic_DNA"/>
</dbReference>
<feature type="transmembrane region" description="Helical" evidence="8">
    <location>
        <begin position="1709"/>
        <end position="1727"/>
    </location>
</feature>
<dbReference type="Gene3D" id="3.50.50.60">
    <property type="entry name" value="FAD/NAD(P)-binding domain"/>
    <property type="match status" value="5"/>
</dbReference>
<evidence type="ECO:0000259" key="9">
    <source>
        <dbReference type="PROSITE" id="PS50053"/>
    </source>
</evidence>
<keyword evidence="8" id="KW-0812">Transmembrane</keyword>
<dbReference type="InterPro" id="IPR001199">
    <property type="entry name" value="Cyt_B5-like_heme/steroid-bd"/>
</dbReference>
<feature type="domain" description="Cytochrome b5 heme-binding" evidence="10">
    <location>
        <begin position="818"/>
        <end position="883"/>
    </location>
</feature>
<dbReference type="GO" id="GO:0016491">
    <property type="term" value="F:oxidoreductase activity"/>
    <property type="evidence" value="ECO:0007669"/>
    <property type="project" value="UniProtKB-KW"/>
</dbReference>
<dbReference type="GO" id="GO:0020037">
    <property type="term" value="F:heme binding"/>
    <property type="evidence" value="ECO:0007669"/>
    <property type="project" value="InterPro"/>
</dbReference>
<feature type="transmembrane region" description="Helical" evidence="8">
    <location>
        <begin position="6231"/>
        <end position="6249"/>
    </location>
</feature>
<dbReference type="PANTHER" id="PTHR43400:SF1">
    <property type="entry name" value="FUMARATE REDUCTASE"/>
    <property type="match status" value="1"/>
</dbReference>
<dbReference type="SUPFAM" id="SSF56425">
    <property type="entry name" value="Succinate dehydrogenase/fumarate reductase flavoprotein, catalytic domain"/>
    <property type="match status" value="1"/>
</dbReference>
<evidence type="ECO:0000256" key="7">
    <source>
        <dbReference type="SAM" id="MobiDB-lite"/>
    </source>
</evidence>
<dbReference type="InterPro" id="IPR036397">
    <property type="entry name" value="RNaseH_sf"/>
</dbReference>
<feature type="region of interest" description="Disordered" evidence="7">
    <location>
        <begin position="2584"/>
        <end position="2627"/>
    </location>
</feature>
<name>A0A1Q9CHP1_SYMMI</name>
<comment type="caution">
    <text evidence="13">The sequence shown here is derived from an EMBL/GenBank/DDBJ whole genome shotgun (WGS) entry which is preliminary data.</text>
</comment>
<dbReference type="SUPFAM" id="SSF81343">
    <property type="entry name" value="Fumarate reductase respiratory complex transmembrane subunits"/>
    <property type="match status" value="3"/>
</dbReference>
<accession>A0A1Q9CHP1</accession>
<dbReference type="PROSITE" id="PS50255">
    <property type="entry name" value="CYTOCHROME_B5_2"/>
    <property type="match status" value="4"/>
</dbReference>
<evidence type="ECO:0000259" key="11">
    <source>
        <dbReference type="PROSITE" id="PS50879"/>
    </source>
</evidence>
<feature type="compositionally biased region" description="Basic and acidic residues" evidence="7">
    <location>
        <begin position="1504"/>
        <end position="1523"/>
    </location>
</feature>
<dbReference type="Gene3D" id="3.60.10.10">
    <property type="entry name" value="Endonuclease/exonuclease/phosphatase"/>
    <property type="match status" value="1"/>
</dbReference>
<keyword evidence="3" id="KW-0479">Metal-binding</keyword>
<dbReference type="InterPro" id="IPR003953">
    <property type="entry name" value="FAD-dep_OxRdtase_2_FAD-bd"/>
</dbReference>
<dbReference type="InterPro" id="IPR036188">
    <property type="entry name" value="FAD/NAD-bd_sf"/>
</dbReference>
<feature type="transmembrane region" description="Helical" evidence="8">
    <location>
        <begin position="1565"/>
        <end position="1582"/>
    </location>
</feature>
<dbReference type="SUPFAM" id="SSF50985">
    <property type="entry name" value="RCC1/BLIP-II"/>
    <property type="match status" value="2"/>
</dbReference>
<keyword evidence="6" id="KW-0175">Coiled coil</keyword>
<dbReference type="PROSITE" id="PS00191">
    <property type="entry name" value="CYTOCHROME_B5_1"/>
    <property type="match status" value="4"/>
</dbReference>
<keyword evidence="14" id="KW-1185">Reference proteome</keyword>
<feature type="compositionally biased region" description="Basic residues" evidence="7">
    <location>
        <begin position="6671"/>
        <end position="6683"/>
    </location>
</feature>
<dbReference type="PROSITE" id="PS50879">
    <property type="entry name" value="RNASE_H_1"/>
    <property type="match status" value="1"/>
</dbReference>
<feature type="transmembrane region" description="Helical" evidence="8">
    <location>
        <begin position="6130"/>
        <end position="6149"/>
    </location>
</feature>
<dbReference type="Gene3D" id="3.10.120.10">
    <property type="entry name" value="Cytochrome b5-like heme/steroid binding domain"/>
    <property type="match status" value="4"/>
</dbReference>
<dbReference type="PROSITE" id="PS50053">
    <property type="entry name" value="UBIQUITIN_2"/>
    <property type="match status" value="1"/>
</dbReference>
<evidence type="ECO:0000256" key="6">
    <source>
        <dbReference type="SAM" id="Coils"/>
    </source>
</evidence>
<keyword evidence="8" id="KW-1133">Transmembrane helix</keyword>
<dbReference type="InterPro" id="IPR050315">
    <property type="entry name" value="FAD-oxidoreductase_2"/>
</dbReference>
<dbReference type="GO" id="GO:0046872">
    <property type="term" value="F:metal ion binding"/>
    <property type="evidence" value="ECO:0007669"/>
    <property type="project" value="UniProtKB-KW"/>
</dbReference>
<feature type="transmembrane region" description="Helical" evidence="8">
    <location>
        <begin position="6353"/>
        <end position="6374"/>
    </location>
</feature>
<keyword evidence="8" id="KW-0472">Membrane</keyword>
<gene>
    <name evidence="13" type="primary">osm1</name>
    <name evidence="13" type="ORF">AK812_SmicGene36892</name>
</gene>
<feature type="compositionally biased region" description="Basic and acidic residues" evidence="7">
    <location>
        <begin position="2973"/>
        <end position="2990"/>
    </location>
</feature>
<evidence type="ECO:0000313" key="13">
    <source>
        <dbReference type="EMBL" id="OLP82451.1"/>
    </source>
</evidence>
<evidence type="ECO:0000256" key="2">
    <source>
        <dbReference type="ARBA" id="ARBA00022630"/>
    </source>
</evidence>
<feature type="compositionally biased region" description="Basic residues" evidence="7">
    <location>
        <begin position="6600"/>
        <end position="6628"/>
    </location>
</feature>
<feature type="transmembrane region" description="Helical" evidence="8">
    <location>
        <begin position="1476"/>
        <end position="1496"/>
    </location>
</feature>
<reference evidence="13 14" key="1">
    <citation type="submission" date="2016-02" db="EMBL/GenBank/DDBJ databases">
        <title>Genome analysis of coral dinoflagellate symbionts highlights evolutionary adaptations to a symbiotic lifestyle.</title>
        <authorList>
            <person name="Aranda M."/>
            <person name="Li Y."/>
            <person name="Liew Y.J."/>
            <person name="Baumgarten S."/>
            <person name="Simakov O."/>
            <person name="Wilson M."/>
            <person name="Piel J."/>
            <person name="Ashoor H."/>
            <person name="Bougouffa S."/>
            <person name="Bajic V.B."/>
            <person name="Ryu T."/>
            <person name="Ravasi T."/>
            <person name="Bayer T."/>
            <person name="Micklem G."/>
            <person name="Kim H."/>
            <person name="Bhak J."/>
            <person name="Lajeunesse T.C."/>
            <person name="Voolstra C.R."/>
        </authorList>
    </citation>
    <scope>NUCLEOTIDE SEQUENCE [LARGE SCALE GENOMIC DNA]</scope>
    <source>
        <strain evidence="13 14">CCMP2467</strain>
    </source>
</reference>
<feature type="compositionally biased region" description="Low complexity" evidence="7">
    <location>
        <begin position="4113"/>
        <end position="4124"/>
    </location>
</feature>
<dbReference type="PROSITE" id="PS51379">
    <property type="entry name" value="4FE4S_FER_2"/>
    <property type="match status" value="1"/>
</dbReference>
<feature type="transmembrane region" description="Helical" evidence="8">
    <location>
        <begin position="772"/>
        <end position="793"/>
    </location>
</feature>
<feature type="transmembrane region" description="Helical" evidence="8">
    <location>
        <begin position="676"/>
        <end position="694"/>
    </location>
</feature>
<feature type="domain" description="Cytochrome b5 heme-binding" evidence="10">
    <location>
        <begin position="5891"/>
        <end position="5964"/>
    </location>
</feature>
<dbReference type="GO" id="GO:0003676">
    <property type="term" value="F:nucleic acid binding"/>
    <property type="evidence" value="ECO:0007669"/>
    <property type="project" value="InterPro"/>
</dbReference>
<dbReference type="Gene3D" id="2.130.10.30">
    <property type="entry name" value="Regulator of chromosome condensation 1/beta-lactamase-inhibitor protein II"/>
    <property type="match status" value="3"/>
</dbReference>
<feature type="transmembrane region" description="Helical" evidence="8">
    <location>
        <begin position="6072"/>
        <end position="6088"/>
    </location>
</feature>
<feature type="compositionally biased region" description="Acidic residues" evidence="7">
    <location>
        <begin position="3238"/>
        <end position="3252"/>
    </location>
</feature>
<feature type="transmembrane region" description="Helical" evidence="8">
    <location>
        <begin position="6169"/>
        <end position="6192"/>
    </location>
</feature>
<dbReference type="Gene3D" id="3.30.420.10">
    <property type="entry name" value="Ribonuclease H-like superfamily/Ribonuclease H"/>
    <property type="match status" value="1"/>
</dbReference>
<feature type="region of interest" description="Disordered" evidence="7">
    <location>
        <begin position="2460"/>
        <end position="2537"/>
    </location>
</feature>
<dbReference type="InterPro" id="IPR027477">
    <property type="entry name" value="Succ_DH/fumarate_Rdtase_cat_sf"/>
</dbReference>
<dbReference type="InterPro" id="IPR017896">
    <property type="entry name" value="4Fe4S_Fe-S-bd"/>
</dbReference>
<dbReference type="InterPro" id="IPR036400">
    <property type="entry name" value="Cyt_B5-like_heme/steroid_sf"/>
</dbReference>
<dbReference type="InterPro" id="IPR034804">
    <property type="entry name" value="SQR/QFR_C/D"/>
</dbReference>
<feature type="transmembrane region" description="Helical" evidence="8">
    <location>
        <begin position="1597"/>
        <end position="1615"/>
    </location>
</feature>
<dbReference type="SUPFAM" id="SSF53098">
    <property type="entry name" value="Ribonuclease H-like"/>
    <property type="match status" value="1"/>
</dbReference>
<keyword evidence="1" id="KW-0349">Heme</keyword>
<dbReference type="SUPFAM" id="SSF51905">
    <property type="entry name" value="FAD/NAD(P)-binding domain"/>
    <property type="match status" value="4"/>
</dbReference>
<feature type="domain" description="4Fe-4S ferredoxin-type" evidence="12">
    <location>
        <begin position="3629"/>
        <end position="3659"/>
    </location>
</feature>
<evidence type="ECO:0000256" key="4">
    <source>
        <dbReference type="ARBA" id="ARBA00023002"/>
    </source>
</evidence>
<dbReference type="SUPFAM" id="SSF55856">
    <property type="entry name" value="Cytochrome b5-like heme/steroid binding domain"/>
    <property type="match status" value="4"/>
</dbReference>
<evidence type="ECO:0000256" key="8">
    <source>
        <dbReference type="SAM" id="Phobius"/>
    </source>
</evidence>
<feature type="compositionally biased region" description="Pro residues" evidence="7">
    <location>
        <begin position="3256"/>
        <end position="3274"/>
    </location>
</feature>
<feature type="domain" description="RNase H type-1" evidence="11">
    <location>
        <begin position="4279"/>
        <end position="4429"/>
    </location>
</feature>
<keyword evidence="4" id="KW-0560">Oxidoreductase</keyword>
<dbReference type="InterPro" id="IPR012337">
    <property type="entry name" value="RNaseH-like_sf"/>
</dbReference>
<feature type="region of interest" description="Disordered" evidence="7">
    <location>
        <begin position="6600"/>
        <end position="6650"/>
    </location>
</feature>
<dbReference type="PANTHER" id="PTHR43400">
    <property type="entry name" value="FUMARATE REDUCTASE"/>
    <property type="match status" value="1"/>
</dbReference>
<dbReference type="Pfam" id="PF00890">
    <property type="entry name" value="FAD_binding_2"/>
    <property type="match status" value="4"/>
</dbReference>
<dbReference type="SUPFAM" id="SSF56219">
    <property type="entry name" value="DNase I-like"/>
    <property type="match status" value="1"/>
</dbReference>
<feature type="transmembrane region" description="Helical" evidence="8">
    <location>
        <begin position="533"/>
        <end position="552"/>
    </location>
</feature>
<feature type="region of interest" description="Disordered" evidence="7">
    <location>
        <begin position="3765"/>
        <end position="3819"/>
    </location>
</feature>
<feature type="region of interest" description="Disordered" evidence="7">
    <location>
        <begin position="3233"/>
        <end position="3300"/>
    </location>
</feature>
<evidence type="ECO:0000256" key="5">
    <source>
        <dbReference type="ARBA" id="ARBA00023004"/>
    </source>
</evidence>
<dbReference type="InterPro" id="IPR009091">
    <property type="entry name" value="RCC1/BLIP-II"/>
</dbReference>
<feature type="region of interest" description="Disordered" evidence="7">
    <location>
        <begin position="6462"/>
        <end position="6487"/>
    </location>
</feature>
<dbReference type="Pfam" id="PF00173">
    <property type="entry name" value="Cyt-b5"/>
    <property type="match status" value="4"/>
</dbReference>
<dbReference type="Proteomes" id="UP000186817">
    <property type="component" value="Unassembled WGS sequence"/>
</dbReference>
<feature type="region of interest" description="Disordered" evidence="7">
    <location>
        <begin position="2973"/>
        <end position="2992"/>
    </location>
</feature>
<organism evidence="13 14">
    <name type="scientific">Symbiodinium microadriaticum</name>
    <name type="common">Dinoflagellate</name>
    <name type="synonym">Zooxanthella microadriatica</name>
    <dbReference type="NCBI Taxonomy" id="2951"/>
    <lineage>
        <taxon>Eukaryota</taxon>
        <taxon>Sar</taxon>
        <taxon>Alveolata</taxon>
        <taxon>Dinophyceae</taxon>
        <taxon>Suessiales</taxon>
        <taxon>Symbiodiniaceae</taxon>
        <taxon>Symbiodinium</taxon>
    </lineage>
</organism>
<evidence type="ECO:0000313" key="14">
    <source>
        <dbReference type="Proteomes" id="UP000186817"/>
    </source>
</evidence>
<evidence type="ECO:0000259" key="10">
    <source>
        <dbReference type="PROSITE" id="PS50255"/>
    </source>
</evidence>
<feature type="transmembrane region" description="Helical" evidence="8">
    <location>
        <begin position="595"/>
        <end position="614"/>
    </location>
</feature>
<evidence type="ECO:0000256" key="3">
    <source>
        <dbReference type="ARBA" id="ARBA00022723"/>
    </source>
</evidence>
<feature type="transmembrane region" description="Helical" evidence="8">
    <location>
        <begin position="732"/>
        <end position="751"/>
    </location>
</feature>
<keyword evidence="5" id="KW-0408">Iron</keyword>
<feature type="coiled-coil region" evidence="6">
    <location>
        <begin position="2357"/>
        <end position="2384"/>
    </location>
</feature>
<feature type="region of interest" description="Disordered" evidence="7">
    <location>
        <begin position="6671"/>
        <end position="6702"/>
    </location>
</feature>
<feature type="transmembrane region" description="Helical" evidence="8">
    <location>
        <begin position="6313"/>
        <end position="6332"/>
    </location>
</feature>
<feature type="compositionally biased region" description="Basic and acidic residues" evidence="7">
    <location>
        <begin position="3810"/>
        <end position="3819"/>
    </location>
</feature>
<dbReference type="InterPro" id="IPR018506">
    <property type="entry name" value="Cyt_B5_heme-BS"/>
</dbReference>
<feature type="domain" description="Cytochrome b5 heme-binding" evidence="10">
    <location>
        <begin position="5983"/>
        <end position="6040"/>
    </location>
</feature>
<dbReference type="InterPro" id="IPR002156">
    <property type="entry name" value="RNaseH_domain"/>
</dbReference>
<dbReference type="GO" id="GO:0016020">
    <property type="term" value="C:membrane"/>
    <property type="evidence" value="ECO:0007669"/>
    <property type="project" value="InterPro"/>
</dbReference>
<dbReference type="InterPro" id="IPR000626">
    <property type="entry name" value="Ubiquitin-like_dom"/>
</dbReference>
<proteinExistence type="predicted"/>
<feature type="region of interest" description="Disordered" evidence="7">
    <location>
        <begin position="4113"/>
        <end position="4147"/>
    </location>
</feature>
<evidence type="ECO:0000256" key="1">
    <source>
        <dbReference type="ARBA" id="ARBA00022617"/>
    </source>
</evidence>